<sequence length="214" mass="24727">MTDNFNFLGLPKEVRELIIDEIVQIPEDRIELALTSKYCNEVVKRKNPKKTIDRLTIESPSRLTFMSNSRIYVKKKEQLMEILSNCQIKKLVLADKSKSITPNYSEILDMLFEAAKFATKLDIIPIHPVYMDEIVGFYTKLKYLKSVTIGNPKFILPYYPSKVRLVLGRRQPENYLQGLAKKSRNCPLSVFKLECGFFCFGECQQFLPVSDVIA</sequence>
<proteinExistence type="predicted"/>
<organism evidence="1 2">
    <name type="scientific">Panagrolaimus sp. JU765</name>
    <dbReference type="NCBI Taxonomy" id="591449"/>
    <lineage>
        <taxon>Eukaryota</taxon>
        <taxon>Metazoa</taxon>
        <taxon>Ecdysozoa</taxon>
        <taxon>Nematoda</taxon>
        <taxon>Chromadorea</taxon>
        <taxon>Rhabditida</taxon>
        <taxon>Tylenchina</taxon>
        <taxon>Panagrolaimomorpha</taxon>
        <taxon>Panagrolaimoidea</taxon>
        <taxon>Panagrolaimidae</taxon>
        <taxon>Panagrolaimus</taxon>
    </lineage>
</organism>
<evidence type="ECO:0000313" key="2">
    <source>
        <dbReference type="WBParaSite" id="JU765_v2.g7622.t1"/>
    </source>
</evidence>
<accession>A0AC34RK64</accession>
<reference evidence="2" key="1">
    <citation type="submission" date="2022-11" db="UniProtKB">
        <authorList>
            <consortium name="WormBaseParasite"/>
        </authorList>
    </citation>
    <scope>IDENTIFICATION</scope>
</reference>
<dbReference type="WBParaSite" id="JU765_v2.g7622.t1">
    <property type="protein sequence ID" value="JU765_v2.g7622.t1"/>
    <property type="gene ID" value="JU765_v2.g7622"/>
</dbReference>
<dbReference type="Proteomes" id="UP000887576">
    <property type="component" value="Unplaced"/>
</dbReference>
<name>A0AC34RK64_9BILA</name>
<evidence type="ECO:0000313" key="1">
    <source>
        <dbReference type="Proteomes" id="UP000887576"/>
    </source>
</evidence>
<protein>
    <submittedName>
        <fullName evidence="2">F-box domain-containing protein</fullName>
    </submittedName>
</protein>